<evidence type="ECO:0008006" key="9">
    <source>
        <dbReference type="Google" id="ProtNLM"/>
    </source>
</evidence>
<dbReference type="PANTHER" id="PTHR38825:SF1">
    <property type="entry name" value="TRANSPORTER, LYSE FAMILY"/>
    <property type="match status" value="1"/>
</dbReference>
<evidence type="ECO:0000313" key="8">
    <source>
        <dbReference type="Proteomes" id="UP001208689"/>
    </source>
</evidence>
<evidence type="ECO:0000256" key="4">
    <source>
        <dbReference type="ARBA" id="ARBA00022989"/>
    </source>
</evidence>
<feature type="transmembrane region" description="Helical" evidence="6">
    <location>
        <begin position="39"/>
        <end position="62"/>
    </location>
</feature>
<proteinExistence type="predicted"/>
<keyword evidence="5 6" id="KW-0472">Membrane</keyword>
<keyword evidence="2" id="KW-1003">Cell membrane</keyword>
<comment type="subcellular location">
    <subcellularLocation>
        <location evidence="1">Cell membrane</location>
        <topology evidence="1">Multi-pass membrane protein</topology>
    </subcellularLocation>
</comment>
<evidence type="ECO:0000256" key="6">
    <source>
        <dbReference type="SAM" id="Phobius"/>
    </source>
</evidence>
<dbReference type="Proteomes" id="UP001208689">
    <property type="component" value="Chromosome"/>
</dbReference>
<reference evidence="7" key="1">
    <citation type="submission" date="2022-09" db="EMBL/GenBank/DDBJ databases">
        <title>Actin cytoskeleton and complex cell architecture in an #Asgard archaeon.</title>
        <authorList>
            <person name="Ponce Toledo R.I."/>
            <person name="Schleper C."/>
            <person name="Rodrigues Oliveira T."/>
            <person name="Wollweber F."/>
            <person name="Xu J."/>
            <person name="Rittmann S."/>
            <person name="Klingl A."/>
            <person name="Pilhofer M."/>
        </authorList>
    </citation>
    <scope>NUCLEOTIDE SEQUENCE</scope>
    <source>
        <strain evidence="7">B-35</strain>
    </source>
</reference>
<feature type="transmembrane region" description="Helical" evidence="6">
    <location>
        <begin position="206"/>
        <end position="227"/>
    </location>
</feature>
<dbReference type="EMBL" id="CP104013">
    <property type="protein sequence ID" value="UYP47821.1"/>
    <property type="molecule type" value="Genomic_DNA"/>
</dbReference>
<name>A0ABY6HZ18_9ARCH</name>
<evidence type="ECO:0000256" key="3">
    <source>
        <dbReference type="ARBA" id="ARBA00022692"/>
    </source>
</evidence>
<organism evidence="7 8">
    <name type="scientific">Candidatus Lokiarchaeum ossiferum</name>
    <dbReference type="NCBI Taxonomy" id="2951803"/>
    <lineage>
        <taxon>Archaea</taxon>
        <taxon>Promethearchaeati</taxon>
        <taxon>Promethearchaeota</taxon>
        <taxon>Promethearchaeia</taxon>
        <taxon>Promethearchaeales</taxon>
        <taxon>Promethearchaeaceae</taxon>
        <taxon>Candidatus Lokiarchaeum</taxon>
    </lineage>
</organism>
<accession>A0ABY6HZ18</accession>
<feature type="transmembrane region" description="Helical" evidence="6">
    <location>
        <begin position="6"/>
        <end position="27"/>
    </location>
</feature>
<dbReference type="PANTHER" id="PTHR38825">
    <property type="entry name" value="LYSINE EXPORTER PROTEIN (LYSE/YGGA)"/>
    <property type="match status" value="1"/>
</dbReference>
<evidence type="ECO:0000256" key="5">
    <source>
        <dbReference type="ARBA" id="ARBA00023136"/>
    </source>
</evidence>
<feature type="transmembrane region" description="Helical" evidence="6">
    <location>
        <begin position="169"/>
        <end position="194"/>
    </location>
</feature>
<sequence>MTFWGVFSVTFLLGLAGAMSPGALLTYTIVKSLEAKKKAFLVGFFISLGHAIIEVILILILLAGVESFISQPTILIIIGVLGGSLLFFFGSQILLDIKNNRVDTSFLTSTDAQFDSMVENPTKRLYSQHPIFGSILFLMSNPYWWLWWATVGVSIIIENAVSLTNPTAFWGLIIGKELGVFLWYISISTALGFSSRFMTKNVYLKILLLCALFMAGYGIYLAISPIFKFL</sequence>
<feature type="transmembrane region" description="Helical" evidence="6">
    <location>
        <begin position="131"/>
        <end position="157"/>
    </location>
</feature>
<keyword evidence="4 6" id="KW-1133">Transmembrane helix</keyword>
<evidence type="ECO:0000256" key="1">
    <source>
        <dbReference type="ARBA" id="ARBA00004651"/>
    </source>
</evidence>
<keyword evidence="8" id="KW-1185">Reference proteome</keyword>
<feature type="transmembrane region" description="Helical" evidence="6">
    <location>
        <begin position="74"/>
        <end position="95"/>
    </location>
</feature>
<dbReference type="Pfam" id="PF01810">
    <property type="entry name" value="LysE"/>
    <property type="match status" value="1"/>
</dbReference>
<evidence type="ECO:0000313" key="7">
    <source>
        <dbReference type="EMBL" id="UYP47821.1"/>
    </source>
</evidence>
<gene>
    <name evidence="7" type="ORF">NEF87_004106</name>
</gene>
<dbReference type="InterPro" id="IPR001123">
    <property type="entry name" value="LeuE-type"/>
</dbReference>
<protein>
    <recommendedName>
        <fullName evidence="9">LysE type translocator</fullName>
    </recommendedName>
</protein>
<evidence type="ECO:0000256" key="2">
    <source>
        <dbReference type="ARBA" id="ARBA00022475"/>
    </source>
</evidence>
<keyword evidence="3 6" id="KW-0812">Transmembrane</keyword>